<feature type="compositionally biased region" description="Low complexity" evidence="1">
    <location>
        <begin position="105"/>
        <end position="119"/>
    </location>
</feature>
<comment type="caution">
    <text evidence="2">The sequence shown here is derived from an EMBL/GenBank/DDBJ whole genome shotgun (WGS) entry which is preliminary data.</text>
</comment>
<feature type="region of interest" description="Disordered" evidence="1">
    <location>
        <begin position="18"/>
        <end position="119"/>
    </location>
</feature>
<proteinExistence type="predicted"/>
<evidence type="ECO:0000313" key="3">
    <source>
        <dbReference type="Proteomes" id="UP000643165"/>
    </source>
</evidence>
<gene>
    <name evidence="2" type="ORF">Vlu01_45050</name>
</gene>
<organism evidence="2 3">
    <name type="scientific">Micromonospora lutea</name>
    <dbReference type="NCBI Taxonomy" id="419825"/>
    <lineage>
        <taxon>Bacteria</taxon>
        <taxon>Bacillati</taxon>
        <taxon>Actinomycetota</taxon>
        <taxon>Actinomycetes</taxon>
        <taxon>Micromonosporales</taxon>
        <taxon>Micromonosporaceae</taxon>
        <taxon>Micromonospora</taxon>
    </lineage>
</organism>
<dbReference type="EMBL" id="BOPB01000028">
    <property type="protein sequence ID" value="GIJ23881.1"/>
    <property type="molecule type" value="Genomic_DNA"/>
</dbReference>
<reference evidence="2 3" key="1">
    <citation type="submission" date="2021-01" db="EMBL/GenBank/DDBJ databases">
        <title>Whole genome shotgun sequence of Verrucosispora lutea NBRC 106530.</title>
        <authorList>
            <person name="Komaki H."/>
            <person name="Tamura T."/>
        </authorList>
    </citation>
    <scope>NUCLEOTIDE SEQUENCE [LARGE SCALE GENOMIC DNA]</scope>
    <source>
        <strain evidence="2 3">NBRC 106530</strain>
    </source>
</reference>
<evidence type="ECO:0000256" key="1">
    <source>
        <dbReference type="SAM" id="MobiDB-lite"/>
    </source>
</evidence>
<dbReference type="Proteomes" id="UP000643165">
    <property type="component" value="Unassembled WGS sequence"/>
</dbReference>
<name>A0ABQ4J129_9ACTN</name>
<protein>
    <submittedName>
        <fullName evidence="2">Uncharacterized protein</fullName>
    </submittedName>
</protein>
<keyword evidence="3" id="KW-1185">Reference proteome</keyword>
<feature type="compositionally biased region" description="Low complexity" evidence="1">
    <location>
        <begin position="86"/>
        <end position="97"/>
    </location>
</feature>
<accession>A0ABQ4J129</accession>
<evidence type="ECO:0000313" key="2">
    <source>
        <dbReference type="EMBL" id="GIJ23881.1"/>
    </source>
</evidence>
<sequence length="119" mass="11211">MRVASSSIRGPICWTRIVGRDHSGFPDGAGPAPVEVDPSGAGDSRSTSVCSSSSTGRRGVGPVGDSLGGATDGAVCDGSDGASPEDSAVAAVAADGTTGAGGTTTGRVRSTGGATAGTD</sequence>
<feature type="compositionally biased region" description="Gly residues" evidence="1">
    <location>
        <begin position="58"/>
        <end position="71"/>
    </location>
</feature>
<feature type="compositionally biased region" description="Low complexity" evidence="1">
    <location>
        <begin position="44"/>
        <end position="57"/>
    </location>
</feature>